<dbReference type="Proteomes" id="UP001224418">
    <property type="component" value="Unassembled WGS sequence"/>
</dbReference>
<accession>A0ABU0JUG9</accession>
<gene>
    <name evidence="8" type="ORF">QOZ93_001303</name>
</gene>
<evidence type="ECO:0000256" key="3">
    <source>
        <dbReference type="ARBA" id="ARBA00022692"/>
    </source>
</evidence>
<sequence length="474" mass="51873">MDKKNHKVVIAIMLSMFLAAFEGTVVTTAMPTIANSLNGYDLISWIFSAYLLTSAVSTPIYGKLSDLYGRKKMLSVGIIIFLTGSSLCGFSQTMLQLIIFRALQGLGAGSILTITYTIIGDLFDVSERAKIQGWLSTVWGIASLVGPFIGGFLINYLSWHWIFFINVPFGIIAIIILNKNLQENIEKTSPKIDYLGAFLLTISIVFLLLGVLSTSLKVAGIFVIISIISLVIFYFTEKHFEEPIVPFDIFNKTTTLANLICFITAGVLAAIETYSPLYIQNVLGFNAIISGLSMAPMSITWLSSSFILAKALPKYGHKKILKLATLLLVVSTLCLKFLGTSSPIIFLMICTTIMGFGFGSIFTTTTIVVQTHVLEQKRGVSTSTNALIRTLGQTIFVSIFGGILNSGISSYFNKLGISGITPDNIVSQTSKNISILQIKESFFTGVHSIFVTLTFFMIVCLICALILPKKNKYQ</sequence>
<feature type="transmembrane region" description="Helical" evidence="6">
    <location>
        <begin position="320"/>
        <end position="338"/>
    </location>
</feature>
<dbReference type="Gene3D" id="1.20.1250.20">
    <property type="entry name" value="MFS general substrate transporter like domains"/>
    <property type="match status" value="1"/>
</dbReference>
<feature type="transmembrane region" description="Helical" evidence="6">
    <location>
        <begin position="131"/>
        <end position="154"/>
    </location>
</feature>
<keyword evidence="2" id="KW-0813">Transport</keyword>
<feature type="transmembrane region" description="Helical" evidence="6">
    <location>
        <begin position="256"/>
        <end position="279"/>
    </location>
</feature>
<evidence type="ECO:0000256" key="2">
    <source>
        <dbReference type="ARBA" id="ARBA00022448"/>
    </source>
</evidence>
<feature type="transmembrane region" description="Helical" evidence="6">
    <location>
        <begin position="446"/>
        <end position="467"/>
    </location>
</feature>
<dbReference type="Gene3D" id="1.20.1720.10">
    <property type="entry name" value="Multidrug resistance protein D"/>
    <property type="match status" value="1"/>
</dbReference>
<dbReference type="InterPro" id="IPR011701">
    <property type="entry name" value="MFS"/>
</dbReference>
<evidence type="ECO:0000256" key="6">
    <source>
        <dbReference type="SAM" id="Phobius"/>
    </source>
</evidence>
<name>A0ABU0JUG9_HATLI</name>
<dbReference type="PANTHER" id="PTHR23501">
    <property type="entry name" value="MAJOR FACILITATOR SUPERFAMILY"/>
    <property type="match status" value="1"/>
</dbReference>
<dbReference type="InterPro" id="IPR020846">
    <property type="entry name" value="MFS_dom"/>
</dbReference>
<feature type="transmembrane region" description="Helical" evidence="6">
    <location>
        <begin position="73"/>
        <end position="92"/>
    </location>
</feature>
<keyword evidence="4 6" id="KW-1133">Transmembrane helix</keyword>
<evidence type="ECO:0000256" key="5">
    <source>
        <dbReference type="ARBA" id="ARBA00023136"/>
    </source>
</evidence>
<dbReference type="PRINTS" id="PR01036">
    <property type="entry name" value="TCRTETB"/>
</dbReference>
<evidence type="ECO:0000313" key="8">
    <source>
        <dbReference type="EMBL" id="MDQ0479562.1"/>
    </source>
</evidence>
<reference evidence="8 9" key="1">
    <citation type="submission" date="2023-07" db="EMBL/GenBank/DDBJ databases">
        <title>Genomic Encyclopedia of Type Strains, Phase IV (KMG-IV): sequencing the most valuable type-strain genomes for metagenomic binning, comparative biology and taxonomic classification.</title>
        <authorList>
            <person name="Goeker M."/>
        </authorList>
    </citation>
    <scope>NUCLEOTIDE SEQUENCE [LARGE SCALE GENOMIC DNA]</scope>
    <source>
        <strain evidence="8 9">DSM 1400</strain>
    </source>
</reference>
<feature type="transmembrane region" description="Helical" evidence="6">
    <location>
        <begin position="42"/>
        <end position="61"/>
    </location>
</feature>
<feature type="transmembrane region" description="Helical" evidence="6">
    <location>
        <begin position="98"/>
        <end position="119"/>
    </location>
</feature>
<dbReference type="CDD" id="cd17502">
    <property type="entry name" value="MFS_Azr1_MDR_like"/>
    <property type="match status" value="1"/>
</dbReference>
<keyword evidence="5 6" id="KW-0472">Membrane</keyword>
<dbReference type="PANTHER" id="PTHR23501:SF191">
    <property type="entry name" value="VACUOLAR BASIC AMINO ACID TRANSPORTER 4"/>
    <property type="match status" value="1"/>
</dbReference>
<dbReference type="RefSeq" id="WP_307355574.1">
    <property type="nucleotide sequence ID" value="NZ_BAAACJ010000033.1"/>
</dbReference>
<dbReference type="PROSITE" id="PS50850">
    <property type="entry name" value="MFS"/>
    <property type="match status" value="1"/>
</dbReference>
<feature type="transmembrane region" description="Helical" evidence="6">
    <location>
        <begin position="390"/>
        <end position="412"/>
    </location>
</feature>
<dbReference type="SUPFAM" id="SSF103473">
    <property type="entry name" value="MFS general substrate transporter"/>
    <property type="match status" value="1"/>
</dbReference>
<feature type="transmembrane region" description="Helical" evidence="6">
    <location>
        <begin position="285"/>
        <end position="308"/>
    </location>
</feature>
<dbReference type="InterPro" id="IPR036259">
    <property type="entry name" value="MFS_trans_sf"/>
</dbReference>
<protein>
    <submittedName>
        <fullName evidence="8">EmrB/QacA subfamily drug resistance transporter</fullName>
    </submittedName>
</protein>
<feature type="transmembrane region" description="Helical" evidence="6">
    <location>
        <begin position="218"/>
        <end position="235"/>
    </location>
</feature>
<proteinExistence type="predicted"/>
<organism evidence="8 9">
    <name type="scientific">Hathewaya limosa</name>
    <name type="common">Clostridium limosum</name>
    <dbReference type="NCBI Taxonomy" id="1536"/>
    <lineage>
        <taxon>Bacteria</taxon>
        <taxon>Bacillati</taxon>
        <taxon>Bacillota</taxon>
        <taxon>Clostridia</taxon>
        <taxon>Eubacteriales</taxon>
        <taxon>Clostridiaceae</taxon>
        <taxon>Hathewaya</taxon>
    </lineage>
</organism>
<feature type="transmembrane region" description="Helical" evidence="6">
    <location>
        <begin position="192"/>
        <end position="212"/>
    </location>
</feature>
<dbReference type="Pfam" id="PF07690">
    <property type="entry name" value="MFS_1"/>
    <property type="match status" value="1"/>
</dbReference>
<evidence type="ECO:0000256" key="4">
    <source>
        <dbReference type="ARBA" id="ARBA00022989"/>
    </source>
</evidence>
<dbReference type="EMBL" id="JAUSWN010000009">
    <property type="protein sequence ID" value="MDQ0479562.1"/>
    <property type="molecule type" value="Genomic_DNA"/>
</dbReference>
<evidence type="ECO:0000313" key="9">
    <source>
        <dbReference type="Proteomes" id="UP001224418"/>
    </source>
</evidence>
<feature type="transmembrane region" description="Helical" evidence="6">
    <location>
        <begin position="160"/>
        <end position="180"/>
    </location>
</feature>
<feature type="domain" description="Major facilitator superfamily (MFS) profile" evidence="7">
    <location>
        <begin position="8"/>
        <end position="472"/>
    </location>
</feature>
<keyword evidence="3 6" id="KW-0812">Transmembrane</keyword>
<comment type="subcellular location">
    <subcellularLocation>
        <location evidence="1">Cell membrane</location>
        <topology evidence="1">Multi-pass membrane protein</topology>
    </subcellularLocation>
</comment>
<evidence type="ECO:0000256" key="1">
    <source>
        <dbReference type="ARBA" id="ARBA00004651"/>
    </source>
</evidence>
<evidence type="ECO:0000259" key="7">
    <source>
        <dbReference type="PROSITE" id="PS50850"/>
    </source>
</evidence>
<feature type="transmembrane region" description="Helical" evidence="6">
    <location>
        <begin position="9"/>
        <end position="30"/>
    </location>
</feature>
<keyword evidence="9" id="KW-1185">Reference proteome</keyword>
<comment type="caution">
    <text evidence="8">The sequence shown here is derived from an EMBL/GenBank/DDBJ whole genome shotgun (WGS) entry which is preliminary data.</text>
</comment>
<feature type="transmembrane region" description="Helical" evidence="6">
    <location>
        <begin position="344"/>
        <end position="369"/>
    </location>
</feature>